<evidence type="ECO:0000313" key="2">
    <source>
        <dbReference type="EMBL" id="NEE21789.1"/>
    </source>
</evidence>
<name>A0A6G3XVE6_9ACTN</name>
<gene>
    <name evidence="2" type="ORF">G3M58_86930</name>
</gene>
<protein>
    <submittedName>
        <fullName evidence="2">DUF4255 domain-containing protein</fullName>
    </submittedName>
</protein>
<feature type="non-terminal residue" evidence="2">
    <location>
        <position position="1"/>
    </location>
</feature>
<comment type="caution">
    <text evidence="2">The sequence shown here is derived from an EMBL/GenBank/DDBJ whole genome shotgun (WGS) entry which is preliminary data.</text>
</comment>
<organism evidence="2">
    <name type="scientific">Streptomyces sp. SID7499</name>
    <dbReference type="NCBI Taxonomy" id="2706086"/>
    <lineage>
        <taxon>Bacteria</taxon>
        <taxon>Bacillati</taxon>
        <taxon>Actinomycetota</taxon>
        <taxon>Actinomycetes</taxon>
        <taxon>Kitasatosporales</taxon>
        <taxon>Streptomycetaceae</taxon>
        <taxon>Streptomyces</taxon>
    </lineage>
</organism>
<dbReference type="AlphaFoldDB" id="A0A6G3XVE6"/>
<proteinExistence type="predicted"/>
<sequence>SALGGELKAAIDLRVLAPLAGERTTAGPPVTEGLVMKAAPHLDGDDGGPGRRLRYDGASDPGGQGFAAPRERQLPPGRRKRGNAAR</sequence>
<evidence type="ECO:0000256" key="1">
    <source>
        <dbReference type="SAM" id="MobiDB-lite"/>
    </source>
</evidence>
<accession>A0A6G3XVE6</accession>
<reference evidence="2" key="1">
    <citation type="submission" date="2020-01" db="EMBL/GenBank/DDBJ databases">
        <title>Insect and environment-associated Actinomycetes.</title>
        <authorList>
            <person name="Currrie C."/>
            <person name="Chevrette M."/>
            <person name="Carlson C."/>
            <person name="Stubbendieck R."/>
            <person name="Wendt-Pienkowski E."/>
        </authorList>
    </citation>
    <scope>NUCLEOTIDE SEQUENCE</scope>
    <source>
        <strain evidence="2">SID7499</strain>
    </source>
</reference>
<dbReference type="EMBL" id="JAAGMN010009301">
    <property type="protein sequence ID" value="NEE21789.1"/>
    <property type="molecule type" value="Genomic_DNA"/>
</dbReference>
<feature type="compositionally biased region" description="Basic residues" evidence="1">
    <location>
        <begin position="77"/>
        <end position="86"/>
    </location>
</feature>
<feature type="region of interest" description="Disordered" evidence="1">
    <location>
        <begin position="38"/>
        <end position="86"/>
    </location>
</feature>